<evidence type="ECO:0000313" key="2">
    <source>
        <dbReference type="Proteomes" id="UP000294530"/>
    </source>
</evidence>
<dbReference type="RefSeq" id="XP_067817727.1">
    <property type="nucleotide sequence ID" value="XM_067962584.1"/>
</dbReference>
<evidence type="ECO:0000313" key="1">
    <source>
        <dbReference type="EMBL" id="TDH68228.1"/>
    </source>
</evidence>
<dbReference type="Proteomes" id="UP000294530">
    <property type="component" value="Unassembled WGS sequence"/>
</dbReference>
<reference evidence="1 2" key="1">
    <citation type="journal article" date="2021" name="Genome Biol.">
        <title>AFLAP: assembly-free linkage analysis pipeline using k-mers from genome sequencing data.</title>
        <authorList>
            <person name="Fletcher K."/>
            <person name="Zhang L."/>
            <person name="Gil J."/>
            <person name="Han R."/>
            <person name="Cavanaugh K."/>
            <person name="Michelmore R."/>
        </authorList>
    </citation>
    <scope>NUCLEOTIDE SEQUENCE [LARGE SCALE GENOMIC DNA]</scope>
    <source>
        <strain evidence="1 2">SF5</strain>
    </source>
</reference>
<organism evidence="1 2">
    <name type="scientific">Bremia lactucae</name>
    <name type="common">Lettuce downy mildew</name>
    <dbReference type="NCBI Taxonomy" id="4779"/>
    <lineage>
        <taxon>Eukaryota</taxon>
        <taxon>Sar</taxon>
        <taxon>Stramenopiles</taxon>
        <taxon>Oomycota</taxon>
        <taxon>Peronosporomycetes</taxon>
        <taxon>Peronosporales</taxon>
        <taxon>Peronosporaceae</taxon>
        <taxon>Bremia</taxon>
    </lineage>
</organism>
<comment type="caution">
    <text evidence="1">The sequence shown here is derived from an EMBL/GenBank/DDBJ whole genome shotgun (WGS) entry which is preliminary data.</text>
</comment>
<dbReference type="OrthoDB" id="166424at2759"/>
<sequence length="317" mass="36364">MPHGIRRRRDDSLAVEIEELDSRTMRQNSYNYFQHRGSGFGSPLLLSSTFRSSLGRSPASKKRQRTLTEQLESLCLHNPSSQIMREDSKRSRCIDSNASRLSMEWARPNENNGARIVKLDEIGRKTSSFEYRSETDSDEVMEFTEDATELIVYNDINHGKDLCTYLAGRSLDRIYRHSVAVVGHSNGAAREGNEIVIYKPPRSINVPTTQRLPGYFALTPQEFKKLSMAEKRMWYHENEDIVEDEIEAKAHDYKRCQTSTERSSRLYQQVPRIYGETMSVVDKSRVDVDMVGDDGGLQCPHAAGVLTHVEWFMDDQL</sequence>
<dbReference type="EMBL" id="SHOA02000003">
    <property type="protein sequence ID" value="TDH68228.1"/>
    <property type="molecule type" value="Genomic_DNA"/>
</dbReference>
<gene>
    <name evidence="1" type="ORF">CCR75_004498</name>
</gene>
<accession>A0A976FKD7</accession>
<dbReference type="AlphaFoldDB" id="A0A976FKD7"/>
<name>A0A976FKD7_BRELC</name>
<dbReference type="KEGG" id="blac:94348255"/>
<proteinExistence type="predicted"/>
<keyword evidence="2" id="KW-1185">Reference proteome</keyword>
<dbReference type="GeneID" id="94348255"/>
<protein>
    <submittedName>
        <fullName evidence="1">Uncharacterized protein</fullName>
    </submittedName>
</protein>